<keyword evidence="2" id="KW-1185">Reference proteome</keyword>
<dbReference type="RefSeq" id="XP_007865853.1">
    <property type="nucleotide sequence ID" value="XM_007867662.1"/>
</dbReference>
<gene>
    <name evidence="1" type="ORF">GLOTRDRAFT_93370</name>
</gene>
<dbReference type="Proteomes" id="UP000030669">
    <property type="component" value="Unassembled WGS sequence"/>
</dbReference>
<evidence type="ECO:0000313" key="1">
    <source>
        <dbReference type="EMBL" id="EPQ55822.1"/>
    </source>
</evidence>
<protein>
    <recommendedName>
        <fullName evidence="3">F-box domain-containing protein</fullName>
    </recommendedName>
</protein>
<dbReference type="OrthoDB" id="3047947at2759"/>
<dbReference type="KEGG" id="gtr:GLOTRDRAFT_93370"/>
<reference evidence="1 2" key="1">
    <citation type="journal article" date="2012" name="Science">
        <title>The Paleozoic origin of enzymatic lignin decomposition reconstructed from 31 fungal genomes.</title>
        <authorList>
            <person name="Floudas D."/>
            <person name="Binder M."/>
            <person name="Riley R."/>
            <person name="Barry K."/>
            <person name="Blanchette R.A."/>
            <person name="Henrissat B."/>
            <person name="Martinez A.T."/>
            <person name="Otillar R."/>
            <person name="Spatafora J.W."/>
            <person name="Yadav J.S."/>
            <person name="Aerts A."/>
            <person name="Benoit I."/>
            <person name="Boyd A."/>
            <person name="Carlson A."/>
            <person name="Copeland A."/>
            <person name="Coutinho P.M."/>
            <person name="de Vries R.P."/>
            <person name="Ferreira P."/>
            <person name="Findley K."/>
            <person name="Foster B."/>
            <person name="Gaskell J."/>
            <person name="Glotzer D."/>
            <person name="Gorecki P."/>
            <person name="Heitman J."/>
            <person name="Hesse C."/>
            <person name="Hori C."/>
            <person name="Igarashi K."/>
            <person name="Jurgens J.A."/>
            <person name="Kallen N."/>
            <person name="Kersten P."/>
            <person name="Kohler A."/>
            <person name="Kuees U."/>
            <person name="Kumar T.K.A."/>
            <person name="Kuo A."/>
            <person name="LaButti K."/>
            <person name="Larrondo L.F."/>
            <person name="Lindquist E."/>
            <person name="Ling A."/>
            <person name="Lombard V."/>
            <person name="Lucas S."/>
            <person name="Lundell T."/>
            <person name="Martin R."/>
            <person name="McLaughlin D.J."/>
            <person name="Morgenstern I."/>
            <person name="Morin E."/>
            <person name="Murat C."/>
            <person name="Nagy L.G."/>
            <person name="Nolan M."/>
            <person name="Ohm R.A."/>
            <person name="Patyshakuliyeva A."/>
            <person name="Rokas A."/>
            <person name="Ruiz-Duenas F.J."/>
            <person name="Sabat G."/>
            <person name="Salamov A."/>
            <person name="Samejima M."/>
            <person name="Schmutz J."/>
            <person name="Slot J.C."/>
            <person name="St John F."/>
            <person name="Stenlid J."/>
            <person name="Sun H."/>
            <person name="Sun S."/>
            <person name="Syed K."/>
            <person name="Tsang A."/>
            <person name="Wiebenga A."/>
            <person name="Young D."/>
            <person name="Pisabarro A."/>
            <person name="Eastwood D.C."/>
            <person name="Martin F."/>
            <person name="Cullen D."/>
            <person name="Grigoriev I.V."/>
            <person name="Hibbett D.S."/>
        </authorList>
    </citation>
    <scope>NUCLEOTIDE SEQUENCE [LARGE SCALE GENOMIC DNA]</scope>
    <source>
        <strain evidence="1 2">ATCC 11539</strain>
    </source>
</reference>
<dbReference type="GeneID" id="19309484"/>
<name>S7Q8G2_GLOTA</name>
<dbReference type="AlphaFoldDB" id="S7Q8G2"/>
<dbReference type="InterPro" id="IPR032675">
    <property type="entry name" value="LRR_dom_sf"/>
</dbReference>
<proteinExistence type="predicted"/>
<organism evidence="1 2">
    <name type="scientific">Gloeophyllum trabeum (strain ATCC 11539 / FP-39264 / Madison 617)</name>
    <name type="common">Brown rot fungus</name>
    <dbReference type="NCBI Taxonomy" id="670483"/>
    <lineage>
        <taxon>Eukaryota</taxon>
        <taxon>Fungi</taxon>
        <taxon>Dikarya</taxon>
        <taxon>Basidiomycota</taxon>
        <taxon>Agaricomycotina</taxon>
        <taxon>Agaricomycetes</taxon>
        <taxon>Gloeophyllales</taxon>
        <taxon>Gloeophyllaceae</taxon>
        <taxon>Gloeophyllum</taxon>
    </lineage>
</organism>
<dbReference type="SUPFAM" id="SSF52047">
    <property type="entry name" value="RNI-like"/>
    <property type="match status" value="1"/>
</dbReference>
<dbReference type="EMBL" id="KB469301">
    <property type="protein sequence ID" value="EPQ55822.1"/>
    <property type="molecule type" value="Genomic_DNA"/>
</dbReference>
<dbReference type="OMA" id="ACEDILP"/>
<evidence type="ECO:0000313" key="2">
    <source>
        <dbReference type="Proteomes" id="UP000030669"/>
    </source>
</evidence>
<accession>S7Q8G2</accession>
<sequence>MPTTNAVAVNMQEMPVNPGSSILSQLPVGLNGRTIQDEGINKLPNELLLMIWYYLSSSTASRGGKKGMVATKPEATFTYTFELSWVSPRWRSLAVNTPKLWSYVSLSMSTSGPLLGLQLERTKNCPLHVTVDIQPERDSFRVTFKLTKRMTLRVLGLLQQLISTSERWETLDLEFKSEVDEGMEDEPLTLGKQLQDVDLPKLKELSVVRGGKFPWVVDDTLRMLRNGAPHINELTMGTIRMDRHTHLLRGLTALTLDQVRSPVDAPAFRRLLSECPSLMKLIIVGPCISFTGDNKEDQPLYFRSLQLLDVNFCRDDKEFCSRFFSLLNAPNVNLLRLTECDAAPLNAMTAALRRNAAFTSQLKKVILRHGERRVLDWSHLDVAKAPGNISTVGLAAATFCAAFPSIKELQLSLHTLDLHAKWHGRSVPITLGNDLRTLVKVRNTEDFPLKSIHMDRGVFSQLDSKSQAWLREHGNLELVR</sequence>
<dbReference type="Gene3D" id="3.80.10.10">
    <property type="entry name" value="Ribonuclease Inhibitor"/>
    <property type="match status" value="1"/>
</dbReference>
<evidence type="ECO:0008006" key="3">
    <source>
        <dbReference type="Google" id="ProtNLM"/>
    </source>
</evidence>
<dbReference type="HOGENOM" id="CLU_520786_0_0_1"/>